<dbReference type="InterPro" id="IPR003917">
    <property type="entry name" value="NADH_UbQ_OxRdtase_chain2"/>
</dbReference>
<keyword evidence="11 18" id="KW-0249">Electron transport</keyword>
<dbReference type="InterPro" id="IPR001750">
    <property type="entry name" value="ND/Mrp_TM"/>
</dbReference>
<feature type="transmembrane region" description="Helical" evidence="18">
    <location>
        <begin position="91"/>
        <end position="113"/>
    </location>
</feature>
<evidence type="ECO:0000256" key="18">
    <source>
        <dbReference type="RuleBase" id="RU003403"/>
    </source>
</evidence>
<keyword evidence="8 18" id="KW-0812">Transmembrane</keyword>
<feature type="transmembrane region" description="Helical" evidence="18">
    <location>
        <begin position="314"/>
        <end position="336"/>
    </location>
</feature>
<dbReference type="AlphaFoldDB" id="A0A0F7CS02"/>
<dbReference type="EMBL" id="KR025478">
    <property type="protein sequence ID" value="AKG49876.1"/>
    <property type="molecule type" value="Genomic_DNA"/>
</dbReference>
<evidence type="ECO:0000256" key="11">
    <source>
        <dbReference type="ARBA" id="ARBA00022982"/>
    </source>
</evidence>
<dbReference type="PANTHER" id="PTHR46552">
    <property type="entry name" value="NADH-UBIQUINONE OXIDOREDUCTASE CHAIN 2"/>
    <property type="match status" value="1"/>
</dbReference>
<comment type="subcellular location">
    <subcellularLocation>
        <location evidence="2 18">Mitochondrion inner membrane</location>
        <topology evidence="2 18">Multi-pass membrane protein</topology>
    </subcellularLocation>
</comment>
<feature type="transmembrane region" description="Helical" evidence="18">
    <location>
        <begin position="7"/>
        <end position="27"/>
    </location>
</feature>
<keyword evidence="15 18" id="KW-0496">Mitochondrion</keyword>
<evidence type="ECO:0000256" key="16">
    <source>
        <dbReference type="ARBA" id="ARBA00023136"/>
    </source>
</evidence>
<evidence type="ECO:0000256" key="13">
    <source>
        <dbReference type="ARBA" id="ARBA00023027"/>
    </source>
</evidence>
<keyword evidence="9 18" id="KW-0999">Mitochondrion inner membrane</keyword>
<evidence type="ECO:0000256" key="8">
    <source>
        <dbReference type="ARBA" id="ARBA00022692"/>
    </source>
</evidence>
<keyword evidence="16 18" id="KW-0472">Membrane</keyword>
<keyword evidence="13 18" id="KW-0520">NAD</keyword>
<evidence type="ECO:0000256" key="1">
    <source>
        <dbReference type="ARBA" id="ARBA00003257"/>
    </source>
</evidence>
<comment type="catalytic activity">
    <reaction evidence="17 18">
        <text>a ubiquinone + NADH + 5 H(+)(in) = a ubiquinol + NAD(+) + 4 H(+)(out)</text>
        <dbReference type="Rhea" id="RHEA:29091"/>
        <dbReference type="Rhea" id="RHEA-COMP:9565"/>
        <dbReference type="Rhea" id="RHEA-COMP:9566"/>
        <dbReference type="ChEBI" id="CHEBI:15378"/>
        <dbReference type="ChEBI" id="CHEBI:16389"/>
        <dbReference type="ChEBI" id="CHEBI:17976"/>
        <dbReference type="ChEBI" id="CHEBI:57540"/>
        <dbReference type="ChEBI" id="CHEBI:57945"/>
        <dbReference type="EC" id="7.1.1.2"/>
    </reaction>
</comment>
<evidence type="ECO:0000256" key="6">
    <source>
        <dbReference type="ARBA" id="ARBA00022448"/>
    </source>
</evidence>
<dbReference type="EC" id="7.1.1.2" evidence="4 18"/>
<sequence>MLKLYKILFFNTMLIGSLISISAYSWFNMWIGLEINLLSIIPLMKSNKNIFPAEASLKYFITQTLASTIILFTMILSLISSDYIPNNTDYWLMMMMNSALLTKLGAAPFHAWFPEVMEGLNWMNNLILLTWQKLAPMVLIMYNLKMMWFLMFIIMTSSIISGIMGFNQTSLRKIMAYSSINHISWMLAGMLNSKLIWLTYFIIYFLISLNIVIIFHQFNLFNVNQLFYSMNSNKLTKLFFIFNFLSLGGLPPFLGFLPKWIVIDNLVLNQMYSLSLILIMSTLITLYFYIRLTFSTLTILMSENLIKPTKLNNFIWLFLNLFTLLSLFLCTSILNIL</sequence>
<dbReference type="PANTHER" id="PTHR46552:SF1">
    <property type="entry name" value="NADH-UBIQUINONE OXIDOREDUCTASE CHAIN 2"/>
    <property type="match status" value="1"/>
</dbReference>
<evidence type="ECO:0000256" key="15">
    <source>
        <dbReference type="ARBA" id="ARBA00023128"/>
    </source>
</evidence>
<dbReference type="GO" id="GO:0008137">
    <property type="term" value="F:NADH dehydrogenase (ubiquinone) activity"/>
    <property type="evidence" value="ECO:0007669"/>
    <property type="project" value="UniProtKB-EC"/>
</dbReference>
<dbReference type="GO" id="GO:0005743">
    <property type="term" value="C:mitochondrial inner membrane"/>
    <property type="evidence" value="ECO:0007669"/>
    <property type="project" value="UniProtKB-SubCell"/>
</dbReference>
<evidence type="ECO:0000256" key="17">
    <source>
        <dbReference type="ARBA" id="ARBA00049551"/>
    </source>
</evidence>
<reference evidence="20" key="1">
    <citation type="submission" date="2015-03" db="EMBL/GenBank/DDBJ databases">
        <title>The complete mitochondrial genome of Galeruca daurica Joannis (Coleoptera: Chrysomeloidea).</title>
        <authorList>
            <person name="Zhou X."/>
            <person name="Han H."/>
            <person name="Pang B."/>
        </authorList>
    </citation>
    <scope>NUCLEOTIDE SEQUENCE</scope>
</reference>
<organism evidence="20">
    <name type="scientific">Galeruca daurica</name>
    <dbReference type="NCBI Taxonomy" id="1651263"/>
    <lineage>
        <taxon>Eukaryota</taxon>
        <taxon>Metazoa</taxon>
        <taxon>Ecdysozoa</taxon>
        <taxon>Arthropoda</taxon>
        <taxon>Hexapoda</taxon>
        <taxon>Insecta</taxon>
        <taxon>Pterygota</taxon>
        <taxon>Neoptera</taxon>
        <taxon>Endopterygota</taxon>
        <taxon>Coleoptera</taxon>
        <taxon>Polyphaga</taxon>
        <taxon>Cucujiformia</taxon>
        <taxon>Chrysomeloidea</taxon>
        <taxon>Chrysomelidae</taxon>
        <taxon>Galerucinae</taxon>
        <taxon>Galerucites</taxon>
        <taxon>Galeruca</taxon>
    </lineage>
</organism>
<keyword evidence="14 18" id="KW-0830">Ubiquinone</keyword>
<evidence type="ECO:0000256" key="9">
    <source>
        <dbReference type="ARBA" id="ARBA00022792"/>
    </source>
</evidence>
<evidence type="ECO:0000256" key="7">
    <source>
        <dbReference type="ARBA" id="ARBA00022660"/>
    </source>
</evidence>
<evidence type="ECO:0000256" key="12">
    <source>
        <dbReference type="ARBA" id="ARBA00022989"/>
    </source>
</evidence>
<comment type="function">
    <text evidence="18">Core subunit of the mitochondrial membrane respiratory chain NADH dehydrogenase (Complex I) which catalyzes electron transfer from NADH through the respiratory chain, using ubiquinone as an electron acceptor. Essential for the catalytic activity and assembly of complex I.</text>
</comment>
<dbReference type="GeneID" id="24286808"/>
<dbReference type="Pfam" id="PF00361">
    <property type="entry name" value="Proton_antipo_M"/>
    <property type="match status" value="1"/>
</dbReference>
<keyword evidence="10 18" id="KW-1278">Translocase</keyword>
<evidence type="ECO:0000256" key="14">
    <source>
        <dbReference type="ARBA" id="ARBA00023075"/>
    </source>
</evidence>
<feature type="transmembrane region" description="Helical" evidence="18">
    <location>
        <begin position="146"/>
        <end position="166"/>
    </location>
</feature>
<dbReference type="RefSeq" id="YP_009139854.1">
    <property type="nucleotide sequence ID" value="NC_027114.1"/>
</dbReference>
<keyword evidence="7 18" id="KW-0679">Respiratory chain</keyword>
<feature type="domain" description="NADH:quinone oxidoreductase/Mrp antiporter transmembrane" evidence="19">
    <location>
        <begin position="23"/>
        <end position="285"/>
    </location>
</feature>
<name>A0A0F7CS02_9CUCU</name>
<evidence type="ECO:0000313" key="20">
    <source>
        <dbReference type="EMBL" id="AKG49876.1"/>
    </source>
</evidence>
<gene>
    <name evidence="20" type="primary">ND2</name>
</gene>
<evidence type="ECO:0000256" key="10">
    <source>
        <dbReference type="ARBA" id="ARBA00022967"/>
    </source>
</evidence>
<geneLocation type="mitochondrion" evidence="20"/>
<comment type="function">
    <text evidence="1">Core subunit of the mitochondrial membrane respiratory chain NADH dehydrogenase (Complex I) that is believed to belong to the minimal assembly required for catalysis. Complex I functions in the transfer of electrons from NADH to the respiratory chain. The immediate electron acceptor for the enzyme is believed to be ubiquinone.</text>
</comment>
<feature type="transmembrane region" description="Helical" evidence="18">
    <location>
        <begin position="59"/>
        <end position="79"/>
    </location>
</feature>
<keyword evidence="12 18" id="KW-1133">Transmembrane helix</keyword>
<proteinExistence type="inferred from homology"/>
<comment type="similarity">
    <text evidence="3 18">Belongs to the complex I subunit 2 family.</text>
</comment>
<dbReference type="PRINTS" id="PR01436">
    <property type="entry name" value="NADHDHGNASE2"/>
</dbReference>
<protein>
    <recommendedName>
        <fullName evidence="5 18">NADH-ubiquinone oxidoreductase chain 2</fullName>
        <ecNumber evidence="4 18">7.1.1.2</ecNumber>
    </recommendedName>
</protein>
<dbReference type="InterPro" id="IPR050175">
    <property type="entry name" value="Complex_I_Subunit_2"/>
</dbReference>
<evidence type="ECO:0000256" key="5">
    <source>
        <dbReference type="ARBA" id="ARBA00021008"/>
    </source>
</evidence>
<dbReference type="CTD" id="4536"/>
<evidence type="ECO:0000256" key="3">
    <source>
        <dbReference type="ARBA" id="ARBA00007012"/>
    </source>
</evidence>
<feature type="transmembrane region" description="Helical" evidence="18">
    <location>
        <begin position="274"/>
        <end position="294"/>
    </location>
</feature>
<evidence type="ECO:0000259" key="19">
    <source>
        <dbReference type="Pfam" id="PF00361"/>
    </source>
</evidence>
<evidence type="ECO:0000256" key="4">
    <source>
        <dbReference type="ARBA" id="ARBA00012944"/>
    </source>
</evidence>
<dbReference type="GO" id="GO:0006120">
    <property type="term" value="P:mitochondrial electron transport, NADH to ubiquinone"/>
    <property type="evidence" value="ECO:0007669"/>
    <property type="project" value="InterPro"/>
</dbReference>
<keyword evidence="6" id="KW-0813">Transport</keyword>
<feature type="transmembrane region" description="Helical" evidence="18">
    <location>
        <begin position="238"/>
        <end position="262"/>
    </location>
</feature>
<evidence type="ECO:0000256" key="2">
    <source>
        <dbReference type="ARBA" id="ARBA00004448"/>
    </source>
</evidence>
<feature type="transmembrane region" description="Helical" evidence="18">
    <location>
        <begin position="195"/>
        <end position="218"/>
    </location>
</feature>
<accession>A0A0F7CS02</accession>